<protein>
    <recommendedName>
        <fullName evidence="4">YolD-like protein</fullName>
    </recommendedName>
</protein>
<accession>A0ABS2GLE2</accession>
<dbReference type="RefSeq" id="WP_204720646.1">
    <property type="nucleotide sequence ID" value="NZ_JACSNR010000005.1"/>
</dbReference>
<dbReference type="Proteomes" id="UP000724149">
    <property type="component" value="Unassembled WGS sequence"/>
</dbReference>
<comment type="caution">
    <text evidence="2">The sequence shown here is derived from an EMBL/GenBank/DDBJ whole genome shotgun (WGS) entry which is preliminary data.</text>
</comment>
<feature type="compositionally biased region" description="Basic residues" evidence="1">
    <location>
        <begin position="11"/>
        <end position="20"/>
    </location>
</feature>
<feature type="region of interest" description="Disordered" evidence="1">
    <location>
        <begin position="1"/>
        <end position="20"/>
    </location>
</feature>
<reference evidence="2 3" key="1">
    <citation type="journal article" date="2021" name="Sci. Rep.">
        <title>The distribution of antibiotic resistance genes in chicken gut microbiota commensals.</title>
        <authorList>
            <person name="Juricova H."/>
            <person name="Matiasovicova J."/>
            <person name="Kubasova T."/>
            <person name="Cejkova D."/>
            <person name="Rychlik I."/>
        </authorList>
    </citation>
    <scope>NUCLEOTIDE SEQUENCE [LARGE SCALE GENOMIC DNA]</scope>
    <source>
        <strain evidence="2 3">An564</strain>
    </source>
</reference>
<keyword evidence="3" id="KW-1185">Reference proteome</keyword>
<evidence type="ECO:0000313" key="3">
    <source>
        <dbReference type="Proteomes" id="UP000724149"/>
    </source>
</evidence>
<evidence type="ECO:0008006" key="4">
    <source>
        <dbReference type="Google" id="ProtNLM"/>
    </source>
</evidence>
<sequence>MNGKYDDMIHLPHHTSSRHPRMSMADRAAQFSPFAALTGHGAAISETARLTDRQIELSEDAKALLDQKQSLLTERLAEHPEVAVTWFRADSQKEGGRYEVAQGRLRQIDTYARCLVLEDGSRIALDTVLELEILAPEEPGE</sequence>
<proteinExistence type="predicted"/>
<evidence type="ECO:0000256" key="1">
    <source>
        <dbReference type="SAM" id="MobiDB-lite"/>
    </source>
</evidence>
<feature type="compositionally biased region" description="Basic and acidic residues" evidence="1">
    <location>
        <begin position="1"/>
        <end position="10"/>
    </location>
</feature>
<gene>
    <name evidence="2" type="ORF">H9X81_06290</name>
</gene>
<evidence type="ECO:0000313" key="2">
    <source>
        <dbReference type="EMBL" id="MBM6923295.1"/>
    </source>
</evidence>
<organism evidence="2 3">
    <name type="scientific">Hydrogenoanaerobacterium saccharovorans</name>
    <dbReference type="NCBI Taxonomy" id="474960"/>
    <lineage>
        <taxon>Bacteria</taxon>
        <taxon>Bacillati</taxon>
        <taxon>Bacillota</taxon>
        <taxon>Clostridia</taxon>
        <taxon>Eubacteriales</taxon>
        <taxon>Oscillospiraceae</taxon>
        <taxon>Hydrogenoanaerobacterium</taxon>
    </lineage>
</organism>
<dbReference type="EMBL" id="JACSNR010000005">
    <property type="protein sequence ID" value="MBM6923295.1"/>
    <property type="molecule type" value="Genomic_DNA"/>
</dbReference>
<name>A0ABS2GLE2_9FIRM</name>